<dbReference type="InterPro" id="IPR023393">
    <property type="entry name" value="START-like_dom_sf"/>
</dbReference>
<name>A0AA36GLY5_CYLNA</name>
<evidence type="ECO:0000259" key="1">
    <source>
        <dbReference type="Pfam" id="PF02121"/>
    </source>
</evidence>
<dbReference type="FunFam" id="3.30.530.20:FF:000028">
    <property type="entry name" value="Phosphatidylinositol transfer protein 5"/>
    <property type="match status" value="1"/>
</dbReference>
<dbReference type="PANTHER" id="PTHR10658:SF35">
    <property type="entry name" value="PHOSPHATIDYLINOSITOL TRANSFER PROTEIN"/>
    <property type="match status" value="1"/>
</dbReference>
<organism evidence="2 3">
    <name type="scientific">Cylicocyclus nassatus</name>
    <name type="common">Nematode worm</name>
    <dbReference type="NCBI Taxonomy" id="53992"/>
    <lineage>
        <taxon>Eukaryota</taxon>
        <taxon>Metazoa</taxon>
        <taxon>Ecdysozoa</taxon>
        <taxon>Nematoda</taxon>
        <taxon>Chromadorea</taxon>
        <taxon>Rhabditida</taxon>
        <taxon>Rhabditina</taxon>
        <taxon>Rhabditomorpha</taxon>
        <taxon>Strongyloidea</taxon>
        <taxon>Strongylidae</taxon>
        <taxon>Cylicocyclus</taxon>
    </lineage>
</organism>
<dbReference type="GO" id="GO:0031210">
    <property type="term" value="F:phosphatidylcholine binding"/>
    <property type="evidence" value="ECO:0007669"/>
    <property type="project" value="TreeGrafter"/>
</dbReference>
<comment type="caution">
    <text evidence="2">The sequence shown here is derived from an EMBL/GenBank/DDBJ whole genome shotgun (WGS) entry which is preliminary data.</text>
</comment>
<proteinExistence type="predicted"/>
<dbReference type="Gene3D" id="3.30.530.20">
    <property type="match status" value="1"/>
</dbReference>
<feature type="domain" description="Phosphatidylinositol transfer protein N-terminal" evidence="1">
    <location>
        <begin position="1"/>
        <end position="249"/>
    </location>
</feature>
<dbReference type="GO" id="GO:0035091">
    <property type="term" value="F:phosphatidylinositol binding"/>
    <property type="evidence" value="ECO:0007669"/>
    <property type="project" value="TreeGrafter"/>
</dbReference>
<accession>A0AA36GLY5</accession>
<protein>
    <recommendedName>
        <fullName evidence="1">Phosphatidylinositol transfer protein N-terminal domain-containing protein</fullName>
    </recommendedName>
</protein>
<reference evidence="2" key="1">
    <citation type="submission" date="2023-07" db="EMBL/GenBank/DDBJ databases">
        <authorList>
            <consortium name="CYATHOMIX"/>
        </authorList>
    </citation>
    <scope>NUCLEOTIDE SEQUENCE</scope>
    <source>
        <strain evidence="2">N/A</strain>
    </source>
</reference>
<dbReference type="GO" id="GO:0005737">
    <property type="term" value="C:cytoplasm"/>
    <property type="evidence" value="ECO:0007669"/>
    <property type="project" value="UniProtKB-ARBA"/>
</dbReference>
<dbReference type="InterPro" id="IPR055261">
    <property type="entry name" value="PI_transfer_N"/>
</dbReference>
<sequence length="273" mass="31620">MLVKEFRIPLPLDVDEFRKGQLYSVAEACKNETGGGEGAEFVKQIDFFDDSTILPGKTLSGTYTFKIYRLKSKSPWVLQKILPDEAFEVHEESWNAYPYCKTVITNPGYMGENFTLVIESLHLPDNGCSENPLNAPLKRDIMYLDICDDVTIGKYDYCADLDPKLFLSERTGRGQLKPEWVYSTTPIMCCYKVVTVQFKWIGLTNFVEKTILKQYPKIFTKFHREAFCWVDYWYDLTDDELREFEAKISQQLLKQLAEPEKRGATCDDRAIIN</sequence>
<evidence type="ECO:0000313" key="3">
    <source>
        <dbReference type="Proteomes" id="UP001176961"/>
    </source>
</evidence>
<dbReference type="Pfam" id="PF02121">
    <property type="entry name" value="IP_trans"/>
    <property type="match status" value="1"/>
</dbReference>
<evidence type="ECO:0000313" key="2">
    <source>
        <dbReference type="EMBL" id="CAJ0594507.1"/>
    </source>
</evidence>
<dbReference type="EMBL" id="CATQJL010000112">
    <property type="protein sequence ID" value="CAJ0594507.1"/>
    <property type="molecule type" value="Genomic_DNA"/>
</dbReference>
<dbReference type="AlphaFoldDB" id="A0AA36GLY5"/>
<dbReference type="GO" id="GO:0008525">
    <property type="term" value="F:phosphatidylcholine transporter activity"/>
    <property type="evidence" value="ECO:0007669"/>
    <property type="project" value="TreeGrafter"/>
</dbReference>
<dbReference type="SUPFAM" id="SSF55961">
    <property type="entry name" value="Bet v1-like"/>
    <property type="match status" value="1"/>
</dbReference>
<dbReference type="PANTHER" id="PTHR10658">
    <property type="entry name" value="PHOSPHATIDYLINOSITOL TRANSFER PROTEIN"/>
    <property type="match status" value="1"/>
</dbReference>
<dbReference type="PRINTS" id="PR00391">
    <property type="entry name" value="PITRANSFER"/>
</dbReference>
<keyword evidence="3" id="KW-1185">Reference proteome</keyword>
<dbReference type="GO" id="GO:0008526">
    <property type="term" value="F:phosphatidylinositol transfer activity"/>
    <property type="evidence" value="ECO:0007669"/>
    <property type="project" value="TreeGrafter"/>
</dbReference>
<dbReference type="InterPro" id="IPR001666">
    <property type="entry name" value="PI_transfer"/>
</dbReference>
<dbReference type="GO" id="GO:0071944">
    <property type="term" value="C:cell periphery"/>
    <property type="evidence" value="ECO:0007669"/>
    <property type="project" value="UniProtKB-ARBA"/>
</dbReference>
<dbReference type="Proteomes" id="UP001176961">
    <property type="component" value="Unassembled WGS sequence"/>
</dbReference>
<gene>
    <name evidence="2" type="ORF">CYNAS_LOCUS6490</name>
</gene>